<feature type="transmembrane region" description="Helical" evidence="1">
    <location>
        <begin position="129"/>
        <end position="145"/>
    </location>
</feature>
<keyword evidence="3" id="KW-1185">Reference proteome</keyword>
<keyword evidence="1" id="KW-1133">Transmembrane helix</keyword>
<comment type="caution">
    <text evidence="2">The sequence shown here is derived from an EMBL/GenBank/DDBJ whole genome shotgun (WGS) entry which is preliminary data.</text>
</comment>
<dbReference type="AlphaFoldDB" id="A0ABD3QCQ0"/>
<proteinExistence type="predicted"/>
<dbReference type="EMBL" id="JABMIG020000052">
    <property type="protein sequence ID" value="KAL3797699.1"/>
    <property type="molecule type" value="Genomic_DNA"/>
</dbReference>
<name>A0ABD3QCQ0_9STRA</name>
<evidence type="ECO:0000313" key="3">
    <source>
        <dbReference type="Proteomes" id="UP001516023"/>
    </source>
</evidence>
<gene>
    <name evidence="2" type="ORF">HJC23_000244</name>
</gene>
<keyword evidence="1" id="KW-0472">Membrane</keyword>
<reference evidence="2 3" key="1">
    <citation type="journal article" date="2020" name="G3 (Bethesda)">
        <title>Improved Reference Genome for Cyclotella cryptica CCMP332, a Model for Cell Wall Morphogenesis, Salinity Adaptation, and Lipid Production in Diatoms (Bacillariophyta).</title>
        <authorList>
            <person name="Roberts W.R."/>
            <person name="Downey K.M."/>
            <person name="Ruck E.C."/>
            <person name="Traller J.C."/>
            <person name="Alverson A.J."/>
        </authorList>
    </citation>
    <scope>NUCLEOTIDE SEQUENCE [LARGE SCALE GENOMIC DNA]</scope>
    <source>
        <strain evidence="2 3">CCMP332</strain>
    </source>
</reference>
<keyword evidence="1" id="KW-0812">Transmembrane</keyword>
<feature type="transmembrane region" description="Helical" evidence="1">
    <location>
        <begin position="62"/>
        <end position="78"/>
    </location>
</feature>
<feature type="transmembrane region" description="Helical" evidence="1">
    <location>
        <begin position="90"/>
        <end position="109"/>
    </location>
</feature>
<evidence type="ECO:0000256" key="1">
    <source>
        <dbReference type="SAM" id="Phobius"/>
    </source>
</evidence>
<protein>
    <submittedName>
        <fullName evidence="2">Uncharacterized protein</fullName>
    </submittedName>
</protein>
<sequence length="167" mass="18496">MNTAAVTTQIMQEPILTYLMPLYAIASWYGLYTRGQTGKHLLPIATFGWLWAAFNIARTQRLDLGIVTFGLVILASLWERRVGFTGGVKLALTVSCVAVAANFALPVVFWNSISRALAGSKSQLWLKIFWWYCATMVVFWVCAAYRNQVRGENSSSLASGGYGTVQQ</sequence>
<dbReference type="Proteomes" id="UP001516023">
    <property type="component" value="Unassembled WGS sequence"/>
</dbReference>
<organism evidence="2 3">
    <name type="scientific">Cyclotella cryptica</name>
    <dbReference type="NCBI Taxonomy" id="29204"/>
    <lineage>
        <taxon>Eukaryota</taxon>
        <taxon>Sar</taxon>
        <taxon>Stramenopiles</taxon>
        <taxon>Ochrophyta</taxon>
        <taxon>Bacillariophyta</taxon>
        <taxon>Coscinodiscophyceae</taxon>
        <taxon>Thalassiosirophycidae</taxon>
        <taxon>Stephanodiscales</taxon>
        <taxon>Stephanodiscaceae</taxon>
        <taxon>Cyclotella</taxon>
    </lineage>
</organism>
<feature type="transmembrane region" description="Helical" evidence="1">
    <location>
        <begin position="40"/>
        <end position="56"/>
    </location>
</feature>
<feature type="transmembrane region" description="Helical" evidence="1">
    <location>
        <begin position="15"/>
        <end position="33"/>
    </location>
</feature>
<accession>A0ABD3QCQ0</accession>
<evidence type="ECO:0000313" key="2">
    <source>
        <dbReference type="EMBL" id="KAL3797699.1"/>
    </source>
</evidence>